<dbReference type="InterPro" id="IPR010656">
    <property type="entry name" value="DctM"/>
</dbReference>
<feature type="transmembrane region" description="Helical" evidence="7">
    <location>
        <begin position="274"/>
        <end position="295"/>
    </location>
</feature>
<evidence type="ECO:0000256" key="3">
    <source>
        <dbReference type="ARBA" id="ARBA00022519"/>
    </source>
</evidence>
<feature type="transmembrane region" description="Helical" evidence="7">
    <location>
        <begin position="315"/>
        <end position="333"/>
    </location>
</feature>
<name>A0A162KXV5_9PROT</name>
<accession>A0A162KXV5</accession>
<dbReference type="PANTHER" id="PTHR33362">
    <property type="entry name" value="SIALIC ACID TRAP TRANSPORTER PERMEASE PROTEIN SIAT-RELATED"/>
    <property type="match status" value="1"/>
</dbReference>
<feature type="transmembrane region" description="Helical" evidence="7">
    <location>
        <begin position="400"/>
        <end position="420"/>
    </location>
</feature>
<protein>
    <recommendedName>
        <fullName evidence="7">TRAP transporter large permease protein</fullName>
    </recommendedName>
</protein>
<reference evidence="9 12" key="2">
    <citation type="journal article" date="2018" name="Nat. Biotechnol.">
        <title>A standardized bacterial taxonomy based on genome phylogeny substantially revises the tree of life.</title>
        <authorList>
            <person name="Parks D.H."/>
            <person name="Chuvochina M."/>
            <person name="Waite D.W."/>
            <person name="Rinke C."/>
            <person name="Skarshewski A."/>
            <person name="Chaumeil P.A."/>
            <person name="Hugenholtz P."/>
        </authorList>
    </citation>
    <scope>NUCLEOTIDE SEQUENCE [LARGE SCALE GENOMIC DNA]</scope>
    <source>
        <strain evidence="9">UBA8739</strain>
    </source>
</reference>
<keyword evidence="5 7" id="KW-1133">Transmembrane helix</keyword>
<comment type="subunit">
    <text evidence="7">The complex comprises the extracytoplasmic solute receptor protein and the two transmembrane proteins.</text>
</comment>
<dbReference type="AlphaFoldDB" id="A0A162KXV5"/>
<evidence type="ECO:0000313" key="12">
    <source>
        <dbReference type="Proteomes" id="UP000257706"/>
    </source>
</evidence>
<dbReference type="EMBL" id="DMAI01000098">
    <property type="protein sequence ID" value="HAE46980.1"/>
    <property type="molecule type" value="Genomic_DNA"/>
</dbReference>
<reference evidence="10 11" key="1">
    <citation type="submission" date="2015-12" db="EMBL/GenBank/DDBJ databases">
        <title>Genome sequence of Tistrella mobilis MCCC 1A02139.</title>
        <authorList>
            <person name="Lu L."/>
            <person name="Lai Q."/>
            <person name="Shao Z."/>
            <person name="Qian P."/>
        </authorList>
    </citation>
    <scope>NUCLEOTIDE SEQUENCE [LARGE SCALE GENOMIC DNA]</scope>
    <source>
        <strain evidence="10 11">MCCC 1A02139</strain>
    </source>
</reference>
<sequence>MIVTIAFLILFALLLLRTPIAAATGLVGIGGLAVYQGIGPALSQIGIIATETVLTYEFAVIPLFILMGAFISRSGIAEELYRACHALVGHRRGGLAVATVVACGGFGAVCGSSLATAATMSRVAYPPMKKYGYSDALASGSIAAGGTLGILIPPSIALVFYGILTETDIGQLFIAGLLPGVVGILLYAAAVVAVTTLDRKAGPAAERMPLRDRLKALRDVWATGLLFVIVMGGIYGGFFSPTESAGIGAVGALLITAARGRASLAMVRDALTDAAHTTVALIAILIGAFLFANLINVASVPQALVAWIGAMDVPPLVVILAIIGVYLVLGCVLESMSMMLLTVPVFYPLVASLGYDLIWFGIVVVVVTEISLITPPIGLNVFVLRAVLPDVRLASVFRGVMPFIAADVVRLALILFVPWLSLALPQLMR</sequence>
<feature type="transmembrane region" description="Helical" evidence="7">
    <location>
        <begin position="96"/>
        <end position="115"/>
    </location>
</feature>
<evidence type="ECO:0000259" key="8">
    <source>
        <dbReference type="Pfam" id="PF06808"/>
    </source>
</evidence>
<evidence type="ECO:0000256" key="2">
    <source>
        <dbReference type="ARBA" id="ARBA00022475"/>
    </source>
</evidence>
<keyword evidence="7" id="KW-0813">Transport</keyword>
<comment type="subcellular location">
    <subcellularLocation>
        <location evidence="1 7">Cell inner membrane</location>
        <topology evidence="1 7">Multi-pass membrane protein</topology>
    </subcellularLocation>
</comment>
<evidence type="ECO:0000256" key="5">
    <source>
        <dbReference type="ARBA" id="ARBA00022989"/>
    </source>
</evidence>
<dbReference type="GO" id="GO:0005886">
    <property type="term" value="C:plasma membrane"/>
    <property type="evidence" value="ECO:0007669"/>
    <property type="project" value="UniProtKB-SubCell"/>
</dbReference>
<feature type="transmembrane region" description="Helical" evidence="7">
    <location>
        <begin position="244"/>
        <end position="262"/>
    </location>
</feature>
<dbReference type="Pfam" id="PF06808">
    <property type="entry name" value="DctM"/>
    <property type="match status" value="1"/>
</dbReference>
<dbReference type="GO" id="GO:0022857">
    <property type="term" value="F:transmembrane transporter activity"/>
    <property type="evidence" value="ECO:0007669"/>
    <property type="project" value="UniProtKB-UniRule"/>
</dbReference>
<feature type="transmembrane region" description="Helical" evidence="7">
    <location>
        <begin position="216"/>
        <end position="238"/>
    </location>
</feature>
<dbReference type="PANTHER" id="PTHR33362:SF5">
    <property type="entry name" value="C4-DICARBOXYLATE TRAP TRANSPORTER LARGE PERMEASE PROTEIN DCTM"/>
    <property type="match status" value="1"/>
</dbReference>
<evidence type="ECO:0000313" key="9">
    <source>
        <dbReference type="EMBL" id="HAE46980.1"/>
    </source>
</evidence>
<evidence type="ECO:0000256" key="7">
    <source>
        <dbReference type="RuleBase" id="RU369079"/>
    </source>
</evidence>
<comment type="function">
    <text evidence="7">Part of the tripartite ATP-independent periplasmic (TRAP) transport system.</text>
</comment>
<evidence type="ECO:0000313" key="11">
    <source>
        <dbReference type="Proteomes" id="UP000075787"/>
    </source>
</evidence>
<comment type="caution">
    <text evidence="10">The sequence shown here is derived from an EMBL/GenBank/DDBJ whole genome shotgun (WGS) entry which is preliminary data.</text>
</comment>
<keyword evidence="6 7" id="KW-0472">Membrane</keyword>
<evidence type="ECO:0000256" key="6">
    <source>
        <dbReference type="ARBA" id="ARBA00023136"/>
    </source>
</evidence>
<feature type="transmembrane region" description="Helical" evidence="7">
    <location>
        <begin position="56"/>
        <end position="76"/>
    </location>
</feature>
<dbReference type="Proteomes" id="UP000075787">
    <property type="component" value="Unassembled WGS sequence"/>
</dbReference>
<dbReference type="OrthoDB" id="9790209at2"/>
<comment type="caution">
    <text evidence="7">Lacks conserved residue(s) required for the propagation of feature annotation.</text>
</comment>
<evidence type="ECO:0000256" key="4">
    <source>
        <dbReference type="ARBA" id="ARBA00022692"/>
    </source>
</evidence>
<gene>
    <name evidence="10" type="ORF">AUP44_05350</name>
    <name evidence="9" type="ORF">DCK97_06135</name>
</gene>
<evidence type="ECO:0000313" key="10">
    <source>
        <dbReference type="EMBL" id="KYO52410.1"/>
    </source>
</evidence>
<dbReference type="NCBIfam" id="TIGR00786">
    <property type="entry name" value="dctM"/>
    <property type="match status" value="1"/>
</dbReference>
<feature type="transmembrane region" description="Helical" evidence="7">
    <location>
        <begin position="370"/>
        <end position="388"/>
    </location>
</feature>
<keyword evidence="4 7" id="KW-0812">Transmembrane</keyword>
<proteinExistence type="inferred from homology"/>
<keyword evidence="2" id="KW-1003">Cell membrane</keyword>
<dbReference type="Proteomes" id="UP000257706">
    <property type="component" value="Unassembled WGS sequence"/>
</dbReference>
<dbReference type="RefSeq" id="WP_062764211.1">
    <property type="nucleotide sequence ID" value="NZ_CP121024.1"/>
</dbReference>
<feature type="domain" description="TRAP C4-dicarboxylate transport system permease DctM subunit" evidence="8">
    <location>
        <begin position="7"/>
        <end position="420"/>
    </location>
</feature>
<dbReference type="InterPro" id="IPR004681">
    <property type="entry name" value="TRAP_DctM"/>
</dbReference>
<evidence type="ECO:0000256" key="1">
    <source>
        <dbReference type="ARBA" id="ARBA00004429"/>
    </source>
</evidence>
<dbReference type="PIRSF" id="PIRSF006066">
    <property type="entry name" value="HI0050"/>
    <property type="match status" value="1"/>
</dbReference>
<comment type="similarity">
    <text evidence="7">Belongs to the TRAP transporter large permease family.</text>
</comment>
<feature type="transmembrane region" description="Helical" evidence="7">
    <location>
        <begin position="169"/>
        <end position="195"/>
    </location>
</feature>
<feature type="transmembrane region" description="Helical" evidence="7">
    <location>
        <begin position="136"/>
        <end position="163"/>
    </location>
</feature>
<keyword evidence="3 7" id="KW-0997">Cell inner membrane</keyword>
<organism evidence="10 11">
    <name type="scientific">Tistrella mobilis</name>
    <dbReference type="NCBI Taxonomy" id="171437"/>
    <lineage>
        <taxon>Bacteria</taxon>
        <taxon>Pseudomonadati</taxon>
        <taxon>Pseudomonadota</taxon>
        <taxon>Alphaproteobacteria</taxon>
        <taxon>Geminicoccales</taxon>
        <taxon>Geminicoccaceae</taxon>
        <taxon>Tistrella</taxon>
    </lineage>
</organism>
<dbReference type="EMBL" id="LPZR01000156">
    <property type="protein sequence ID" value="KYO52410.1"/>
    <property type="molecule type" value="Genomic_DNA"/>
</dbReference>
<dbReference type="GeneID" id="97239328"/>